<dbReference type="EMBL" id="CM042043">
    <property type="protein sequence ID" value="KAI3695324.1"/>
    <property type="molecule type" value="Genomic_DNA"/>
</dbReference>
<reference evidence="1 2" key="2">
    <citation type="journal article" date="2022" name="Mol. Ecol. Resour.">
        <title>The genomes of chicory, endive, great burdock and yacon provide insights into Asteraceae paleo-polyploidization history and plant inulin production.</title>
        <authorList>
            <person name="Fan W."/>
            <person name="Wang S."/>
            <person name="Wang H."/>
            <person name="Wang A."/>
            <person name="Jiang F."/>
            <person name="Liu H."/>
            <person name="Zhao H."/>
            <person name="Xu D."/>
            <person name="Zhang Y."/>
        </authorList>
    </citation>
    <scope>NUCLEOTIDE SEQUENCE [LARGE SCALE GENOMIC DNA]</scope>
    <source>
        <strain evidence="2">cv. Yunnan</strain>
        <tissue evidence="1">Leaves</tissue>
    </source>
</reference>
<evidence type="ECO:0000313" key="1">
    <source>
        <dbReference type="EMBL" id="KAI3695324.1"/>
    </source>
</evidence>
<reference evidence="2" key="1">
    <citation type="journal article" date="2022" name="Mol. Ecol. Resour.">
        <title>The genomes of chicory, endive, great burdock and yacon provide insights into Asteraceae palaeo-polyploidization history and plant inulin production.</title>
        <authorList>
            <person name="Fan W."/>
            <person name="Wang S."/>
            <person name="Wang H."/>
            <person name="Wang A."/>
            <person name="Jiang F."/>
            <person name="Liu H."/>
            <person name="Zhao H."/>
            <person name="Xu D."/>
            <person name="Zhang Y."/>
        </authorList>
    </citation>
    <scope>NUCLEOTIDE SEQUENCE [LARGE SCALE GENOMIC DNA]</scope>
    <source>
        <strain evidence="2">cv. Yunnan</strain>
    </source>
</reference>
<comment type="caution">
    <text evidence="1">The sequence shown here is derived from an EMBL/GenBank/DDBJ whole genome shotgun (WGS) entry which is preliminary data.</text>
</comment>
<sequence length="92" mass="10102">MVGNFGVEVDGVSGLKSMVGNFRTSPENGSYGGDECCVDCYTMVEKKSSAWIAHSLTGRSIQDDIVCILMNTTHKLRILKYNDSNQFTDTDV</sequence>
<keyword evidence="2" id="KW-1185">Reference proteome</keyword>
<evidence type="ECO:0000313" key="2">
    <source>
        <dbReference type="Proteomes" id="UP001056120"/>
    </source>
</evidence>
<accession>A0ACB8ZBI8</accession>
<organism evidence="1 2">
    <name type="scientific">Smallanthus sonchifolius</name>
    <dbReference type="NCBI Taxonomy" id="185202"/>
    <lineage>
        <taxon>Eukaryota</taxon>
        <taxon>Viridiplantae</taxon>
        <taxon>Streptophyta</taxon>
        <taxon>Embryophyta</taxon>
        <taxon>Tracheophyta</taxon>
        <taxon>Spermatophyta</taxon>
        <taxon>Magnoliopsida</taxon>
        <taxon>eudicotyledons</taxon>
        <taxon>Gunneridae</taxon>
        <taxon>Pentapetalae</taxon>
        <taxon>asterids</taxon>
        <taxon>campanulids</taxon>
        <taxon>Asterales</taxon>
        <taxon>Asteraceae</taxon>
        <taxon>Asteroideae</taxon>
        <taxon>Heliantheae alliance</taxon>
        <taxon>Millerieae</taxon>
        <taxon>Smallanthus</taxon>
    </lineage>
</organism>
<dbReference type="Proteomes" id="UP001056120">
    <property type="component" value="Linkage Group LG26"/>
</dbReference>
<proteinExistence type="predicted"/>
<name>A0ACB8ZBI8_9ASTR</name>
<protein>
    <submittedName>
        <fullName evidence="1">Uncharacterized protein</fullName>
    </submittedName>
</protein>
<gene>
    <name evidence="1" type="ORF">L1987_78319</name>
</gene>